<dbReference type="EMBL" id="JACJJG010000016">
    <property type="protein sequence ID" value="MBM6673240.1"/>
    <property type="molecule type" value="Genomic_DNA"/>
</dbReference>
<gene>
    <name evidence="2" type="ORF">H6A34_05035</name>
</gene>
<protein>
    <submittedName>
        <fullName evidence="2">DUF4252 domain-containing protein</fullName>
    </submittedName>
</protein>
<evidence type="ECO:0000313" key="3">
    <source>
        <dbReference type="Proteomes" id="UP000706891"/>
    </source>
</evidence>
<feature type="signal peptide" evidence="1">
    <location>
        <begin position="1"/>
        <end position="19"/>
    </location>
</feature>
<dbReference type="AlphaFoldDB" id="A0A939B753"/>
<name>A0A939B753_9BACT</name>
<reference evidence="2" key="1">
    <citation type="submission" date="2020-08" db="EMBL/GenBank/DDBJ databases">
        <authorList>
            <person name="Cejkova D."/>
            <person name="Kubasova T."/>
            <person name="Jahodarova E."/>
            <person name="Rychlik I."/>
        </authorList>
    </citation>
    <scope>NUCLEOTIDE SEQUENCE</scope>
    <source>
        <strain evidence="2">An824</strain>
    </source>
</reference>
<dbReference type="InterPro" id="IPR025348">
    <property type="entry name" value="DUF4252"/>
</dbReference>
<proteinExistence type="predicted"/>
<evidence type="ECO:0000313" key="2">
    <source>
        <dbReference type="EMBL" id="MBM6673240.1"/>
    </source>
</evidence>
<feature type="chain" id="PRO_5037497005" evidence="1">
    <location>
        <begin position="20"/>
        <end position="150"/>
    </location>
</feature>
<keyword evidence="1" id="KW-0732">Signal</keyword>
<evidence type="ECO:0000256" key="1">
    <source>
        <dbReference type="SAM" id="SignalP"/>
    </source>
</evidence>
<accession>A0A939B753</accession>
<organism evidence="2 3">
    <name type="scientific">Marseilla massiliensis</name>
    <dbReference type="NCBI Taxonomy" id="1841864"/>
    <lineage>
        <taxon>Bacteria</taxon>
        <taxon>Pseudomonadati</taxon>
        <taxon>Bacteroidota</taxon>
        <taxon>Bacteroidia</taxon>
        <taxon>Bacteroidales</taxon>
        <taxon>Prevotellaceae</taxon>
        <taxon>Marseilla</taxon>
    </lineage>
</organism>
<dbReference type="Pfam" id="PF14060">
    <property type="entry name" value="DUF4252"/>
    <property type="match status" value="1"/>
</dbReference>
<dbReference type="RefSeq" id="WP_205103877.1">
    <property type="nucleotide sequence ID" value="NZ_JACJJG010000016.1"/>
</dbReference>
<reference evidence="2" key="2">
    <citation type="journal article" date="2021" name="Sci. Rep.">
        <title>The distribution of antibiotic resistance genes in chicken gut microbiota commensals.</title>
        <authorList>
            <person name="Juricova H."/>
            <person name="Matiasovicova J."/>
            <person name="Kubasova T."/>
            <person name="Cejkova D."/>
            <person name="Rychlik I."/>
        </authorList>
    </citation>
    <scope>NUCLEOTIDE SEQUENCE</scope>
    <source>
        <strain evidence="2">An824</strain>
    </source>
</reference>
<comment type="caution">
    <text evidence="2">The sequence shown here is derived from an EMBL/GenBank/DDBJ whole genome shotgun (WGS) entry which is preliminary data.</text>
</comment>
<dbReference type="Proteomes" id="UP000706891">
    <property type="component" value="Unassembled WGS sequence"/>
</dbReference>
<sequence length="150" mass="16496">MKHIILILLMAVCSAGVSAQESFIDKFAGTKGISSVYISKDLLGMMSGKSSGDYDFGVVSDKLTNIQILNSENRKAAKTLREGCLQIIRNNKYKKLMDVTGDGEHSGIYMKTLLKDFRQYVLLNVGDEEVSVVVLTGSLTLQDIKKVIDN</sequence>
<keyword evidence="3" id="KW-1185">Reference proteome</keyword>